<dbReference type="WBParaSite" id="HNAJ_0000062701-mRNA-1">
    <property type="protein sequence ID" value="HNAJ_0000062701-mRNA-1"/>
    <property type="gene ID" value="HNAJ_0000062701"/>
</dbReference>
<dbReference type="InterPro" id="IPR014797">
    <property type="entry name" value="CKK_CAMSAP"/>
</dbReference>
<feature type="region of interest" description="Disordered" evidence="2">
    <location>
        <begin position="1"/>
        <end position="279"/>
    </location>
</feature>
<proteinExistence type="inferred from homology"/>
<evidence type="ECO:0000313" key="6">
    <source>
        <dbReference type="WBParaSite" id="HNAJ_0000062701-mRNA-1"/>
    </source>
</evidence>
<feature type="compositionally biased region" description="Acidic residues" evidence="2">
    <location>
        <begin position="52"/>
        <end position="62"/>
    </location>
</feature>
<dbReference type="Pfam" id="PF08683">
    <property type="entry name" value="CAMSAP_CKK"/>
    <property type="match status" value="1"/>
</dbReference>
<dbReference type="InterPro" id="IPR011033">
    <property type="entry name" value="PRC_barrel-like_sf"/>
</dbReference>
<feature type="compositionally biased region" description="Low complexity" evidence="2">
    <location>
        <begin position="641"/>
        <end position="656"/>
    </location>
</feature>
<dbReference type="PROSITE" id="PS51508">
    <property type="entry name" value="CKK"/>
    <property type="match status" value="1"/>
</dbReference>
<dbReference type="GO" id="GO:0036449">
    <property type="term" value="C:microtubule minus-end"/>
    <property type="evidence" value="ECO:0007669"/>
    <property type="project" value="TreeGrafter"/>
</dbReference>
<dbReference type="GO" id="GO:0051011">
    <property type="term" value="F:microtubule minus-end binding"/>
    <property type="evidence" value="ECO:0007669"/>
    <property type="project" value="TreeGrafter"/>
</dbReference>
<dbReference type="SUPFAM" id="SSF50346">
    <property type="entry name" value="PRC-barrel domain"/>
    <property type="match status" value="1"/>
</dbReference>
<keyword evidence="5" id="KW-1185">Reference proteome</keyword>
<reference evidence="4 5" key="2">
    <citation type="submission" date="2018-11" db="EMBL/GenBank/DDBJ databases">
        <authorList>
            <consortium name="Pathogen Informatics"/>
        </authorList>
    </citation>
    <scope>NUCLEOTIDE SEQUENCE [LARGE SCALE GENOMIC DNA]</scope>
</reference>
<dbReference type="GO" id="GO:0005516">
    <property type="term" value="F:calmodulin binding"/>
    <property type="evidence" value="ECO:0007669"/>
    <property type="project" value="InterPro"/>
</dbReference>
<evidence type="ECO:0000313" key="5">
    <source>
        <dbReference type="Proteomes" id="UP000278807"/>
    </source>
</evidence>
<feature type="compositionally biased region" description="Low complexity" evidence="2">
    <location>
        <begin position="127"/>
        <end position="140"/>
    </location>
</feature>
<dbReference type="GO" id="GO:0031122">
    <property type="term" value="P:cytoplasmic microtubule organization"/>
    <property type="evidence" value="ECO:0007669"/>
    <property type="project" value="TreeGrafter"/>
</dbReference>
<evidence type="ECO:0000259" key="3">
    <source>
        <dbReference type="PROSITE" id="PS51508"/>
    </source>
</evidence>
<reference evidence="6" key="1">
    <citation type="submission" date="2017-02" db="UniProtKB">
        <authorList>
            <consortium name="WormBaseParasite"/>
        </authorList>
    </citation>
    <scope>IDENTIFICATION</scope>
</reference>
<evidence type="ECO:0000256" key="2">
    <source>
        <dbReference type="SAM" id="MobiDB-lite"/>
    </source>
</evidence>
<comment type="domain">
    <text evidence="1">The CKK domain binds microtubules.</text>
</comment>
<protein>
    <submittedName>
        <fullName evidence="6">CKK domain-containing protein</fullName>
    </submittedName>
</protein>
<dbReference type="Gene3D" id="3.10.20.360">
    <property type="entry name" value="CKK domain"/>
    <property type="match status" value="1"/>
</dbReference>
<feature type="compositionally biased region" description="Acidic residues" evidence="2">
    <location>
        <begin position="264"/>
        <end position="276"/>
    </location>
</feature>
<keyword evidence="1" id="KW-0493">Microtubule</keyword>
<sequence>KRRREGTNSEEPTSLAEEEESDLSSNKFNDEFTVSQSDIPPEGSVKEGEVIVPEEEVQEEEALNSSSPVAVDVEGTDMDDFSSSVPEQVETSSNMESGEFPIQCSSPPAMSQSPPVEDIPTPRVQRRPSASSTSSPSLPSDELEAEEERRSFSRRSSGKKGYSNHHHSRHREDYDQLTSSQYRSESRCSQCSHCTSQSYYDSLPRRRPHGSNSRAYEGDGDDYADYYGTLPPRRVTKPPKAVRQPTRSVKNYRMRGRDYSPEGPENEEDDFVDETSSEVHWRTHAGRRRAPLNQRHHQRHLDAVDSGEEFSYPAAGSTLPPRPHRLELNHLGKSAGTGLDALVIAELARSVTSLRSDIERLTAQQLFLRSDLHEAEFPRSVTSAHSSSRLHLACTPSGSTRAMWSSRTPLRYPSQCDVQEKMNNEPEIDREEGTDERVLTPSPDHVTNENEPPVETSLIEEIKQVDTASPPDYKPFEEVPTIPAESPTPEPEIKPAETLFITFENPSSERLQRARERLEARRAADRSKHSESAIRARIADREAQVMAEISAMARNTPSVPADSNVFSDIVSENSGFPVHTTNGEDGMLSNGEGSSNNPLKLNRPGSARTRQTSAATRKTSTGVSQRPSAVGAGTGGGGSGRVSRSSSLTRSTARGSVTSSSGARPTTGNRVTSTNGRRETTSTTRRRSASRPSAGQLSNGPSLSSLHRLENGEESTYSGPGLPIAGNYPQPKLFVKPKSKSNRQVIVNAISHCCLAGTVNEPAKKLALQELAAVDGSHFIVLFRDNRCQYRALYAFDFDTEELKFICGNGPRKITHSMCDKFFKYNSGAKQFSEITSTKHLSAVVDAITIQNSWWVRNPPLHSNAARSAAASAASNVSTAAVVTDSSKS</sequence>
<dbReference type="STRING" id="102285.A0A0R3T189"/>
<dbReference type="InterPro" id="IPR032940">
    <property type="entry name" value="CAMSAP"/>
</dbReference>
<feature type="domain" description="CKK" evidence="3">
    <location>
        <begin position="730"/>
        <end position="867"/>
    </location>
</feature>
<feature type="region of interest" description="Disordered" evidence="2">
    <location>
        <begin position="424"/>
        <end position="453"/>
    </location>
</feature>
<name>A0A0R3T189_RODNA</name>
<dbReference type="InterPro" id="IPR038209">
    <property type="entry name" value="CKK_dom_sf"/>
</dbReference>
<dbReference type="SMART" id="SM01051">
    <property type="entry name" value="CAMSAP_CKK"/>
    <property type="match status" value="1"/>
</dbReference>
<dbReference type="GO" id="GO:0007026">
    <property type="term" value="P:negative regulation of microtubule depolymerization"/>
    <property type="evidence" value="ECO:0007669"/>
    <property type="project" value="TreeGrafter"/>
</dbReference>
<feature type="compositionally biased region" description="Polar residues" evidence="2">
    <location>
        <begin position="608"/>
        <end position="627"/>
    </location>
</feature>
<dbReference type="PANTHER" id="PTHR21595:SF0">
    <property type="entry name" value="PATRONIN"/>
    <property type="match status" value="1"/>
</dbReference>
<evidence type="ECO:0000256" key="1">
    <source>
        <dbReference type="PROSITE-ProRule" id="PRU00841"/>
    </source>
</evidence>
<gene>
    <name evidence="4" type="ORF">HNAJ_LOCUS627</name>
</gene>
<feature type="compositionally biased region" description="Polar residues" evidence="2">
    <location>
        <begin position="695"/>
        <end position="705"/>
    </location>
</feature>
<evidence type="ECO:0000313" key="4">
    <source>
        <dbReference type="EMBL" id="VDN96486.1"/>
    </source>
</evidence>
<feature type="compositionally biased region" description="Polar residues" evidence="2">
    <location>
        <begin position="81"/>
        <end position="96"/>
    </location>
</feature>
<accession>A0A0R3T189</accession>
<comment type="similarity">
    <text evidence="1">Belongs to the CAMSAP1 family.</text>
</comment>
<dbReference type="PANTHER" id="PTHR21595">
    <property type="entry name" value="PATRONIN"/>
    <property type="match status" value="1"/>
</dbReference>
<feature type="compositionally biased region" description="Polar residues" evidence="2">
    <location>
        <begin position="657"/>
        <end position="671"/>
    </location>
</feature>
<feature type="compositionally biased region" description="Basic residues" evidence="2">
    <location>
        <begin position="152"/>
        <end position="169"/>
    </location>
</feature>
<feature type="region of interest" description="Disordered" evidence="2">
    <location>
        <begin position="576"/>
        <end position="724"/>
    </location>
</feature>
<dbReference type="EMBL" id="UZAE01000188">
    <property type="protein sequence ID" value="VDN96486.1"/>
    <property type="molecule type" value="Genomic_DNA"/>
</dbReference>
<feature type="compositionally biased region" description="Polar residues" evidence="2">
    <location>
        <begin position="103"/>
        <end position="114"/>
    </location>
</feature>
<organism evidence="6">
    <name type="scientific">Rodentolepis nana</name>
    <name type="common">Dwarf tapeworm</name>
    <name type="synonym">Hymenolepis nana</name>
    <dbReference type="NCBI Taxonomy" id="102285"/>
    <lineage>
        <taxon>Eukaryota</taxon>
        <taxon>Metazoa</taxon>
        <taxon>Spiralia</taxon>
        <taxon>Lophotrochozoa</taxon>
        <taxon>Platyhelminthes</taxon>
        <taxon>Cestoda</taxon>
        <taxon>Eucestoda</taxon>
        <taxon>Cyclophyllidea</taxon>
        <taxon>Hymenolepididae</taxon>
        <taxon>Rodentolepis</taxon>
    </lineage>
</organism>
<dbReference type="OrthoDB" id="2125658at2759"/>
<feature type="compositionally biased region" description="Polar residues" evidence="2">
    <location>
        <begin position="176"/>
        <end position="200"/>
    </location>
</feature>
<dbReference type="Proteomes" id="UP000278807">
    <property type="component" value="Unassembled WGS sequence"/>
</dbReference>
<dbReference type="AlphaFoldDB" id="A0A0R3T189"/>